<feature type="compositionally biased region" description="Acidic residues" evidence="1">
    <location>
        <begin position="156"/>
        <end position="168"/>
    </location>
</feature>
<name>A0AAD6IFU7_PENCN</name>
<reference evidence="2" key="2">
    <citation type="submission" date="2023-01" db="EMBL/GenBank/DDBJ databases">
        <authorList>
            <person name="Petersen C."/>
        </authorList>
    </citation>
    <scope>NUCLEOTIDE SEQUENCE</scope>
    <source>
        <strain evidence="2">IBT 15450</strain>
    </source>
</reference>
<dbReference type="EMBL" id="JAQJZL010000004">
    <property type="protein sequence ID" value="KAJ6044856.1"/>
    <property type="molecule type" value="Genomic_DNA"/>
</dbReference>
<dbReference type="Proteomes" id="UP001219568">
    <property type="component" value="Unassembled WGS sequence"/>
</dbReference>
<feature type="compositionally biased region" description="Polar residues" evidence="1">
    <location>
        <begin position="210"/>
        <end position="234"/>
    </location>
</feature>
<dbReference type="AlphaFoldDB" id="A0AAD6IFU7"/>
<keyword evidence="3" id="KW-1185">Reference proteome</keyword>
<evidence type="ECO:0000256" key="1">
    <source>
        <dbReference type="SAM" id="MobiDB-lite"/>
    </source>
</evidence>
<feature type="compositionally biased region" description="Basic and acidic residues" evidence="1">
    <location>
        <begin position="180"/>
        <end position="199"/>
    </location>
</feature>
<feature type="compositionally biased region" description="Basic and acidic residues" evidence="1">
    <location>
        <begin position="108"/>
        <end position="123"/>
    </location>
</feature>
<feature type="compositionally biased region" description="Polar residues" evidence="1">
    <location>
        <begin position="142"/>
        <end position="153"/>
    </location>
</feature>
<feature type="region of interest" description="Disordered" evidence="1">
    <location>
        <begin position="51"/>
        <end position="307"/>
    </location>
</feature>
<organism evidence="2 3">
    <name type="scientific">Penicillium canescens</name>
    <dbReference type="NCBI Taxonomy" id="5083"/>
    <lineage>
        <taxon>Eukaryota</taxon>
        <taxon>Fungi</taxon>
        <taxon>Dikarya</taxon>
        <taxon>Ascomycota</taxon>
        <taxon>Pezizomycotina</taxon>
        <taxon>Eurotiomycetes</taxon>
        <taxon>Eurotiomycetidae</taxon>
        <taxon>Eurotiales</taxon>
        <taxon>Aspergillaceae</taxon>
        <taxon>Penicillium</taxon>
    </lineage>
</organism>
<evidence type="ECO:0000313" key="3">
    <source>
        <dbReference type="Proteomes" id="UP001219568"/>
    </source>
</evidence>
<proteinExistence type="predicted"/>
<feature type="compositionally biased region" description="Polar residues" evidence="1">
    <location>
        <begin position="76"/>
        <end position="85"/>
    </location>
</feature>
<accession>A0AAD6IFU7</accession>
<evidence type="ECO:0000313" key="2">
    <source>
        <dbReference type="EMBL" id="KAJ6044856.1"/>
    </source>
</evidence>
<comment type="caution">
    <text evidence="2">The sequence shown here is derived from an EMBL/GenBank/DDBJ whole genome shotgun (WGS) entry which is preliminary data.</text>
</comment>
<gene>
    <name evidence="2" type="ORF">N7460_006211</name>
</gene>
<sequence>MRSLFKAMATFMKKFKRKRRLSTELHSRWGDVSISYPTQGSWNQWNQPAGFVADAPRASPSRHRDDGQRYTPAGSIRQQSPSSMNRRSRSAGPRETQVGSQPPFPTGHFDENIRRRGGERENRASPNQGLGIGDLRNGPSGRVSSRRTSSFCSDESIVDDSCDEEDEQRDTLGVPRARLSPRDPRDYESDMSHTPRETVDYDIAAKSPPLSVTSRMRRCSFQSCATDPMTSASGAPSSRRTSYTAASSVSAPSMPPSTPRFAYNSANYGPANYTPFPEKRHPPRAKQQEPETTLRQEMVPSYDELYG</sequence>
<protein>
    <submittedName>
        <fullName evidence="2">Uncharacterized protein</fullName>
    </submittedName>
</protein>
<reference evidence="2" key="1">
    <citation type="journal article" date="2023" name="IMA Fungus">
        <title>Comparative genomic study of the Penicillium genus elucidates a diverse pangenome and 15 lateral gene transfer events.</title>
        <authorList>
            <person name="Petersen C."/>
            <person name="Sorensen T."/>
            <person name="Nielsen M.R."/>
            <person name="Sondergaard T.E."/>
            <person name="Sorensen J.L."/>
            <person name="Fitzpatrick D.A."/>
            <person name="Frisvad J.C."/>
            <person name="Nielsen K.L."/>
        </authorList>
    </citation>
    <scope>NUCLEOTIDE SEQUENCE</scope>
    <source>
        <strain evidence="2">IBT 15450</strain>
    </source>
</reference>
<feature type="compositionally biased region" description="Low complexity" evidence="1">
    <location>
        <begin position="235"/>
        <end position="252"/>
    </location>
</feature>